<dbReference type="GO" id="GO:0007165">
    <property type="term" value="P:signal transduction"/>
    <property type="evidence" value="ECO:0007669"/>
    <property type="project" value="InterPro"/>
</dbReference>
<dbReference type="Gene3D" id="6.10.340.10">
    <property type="match status" value="1"/>
</dbReference>
<evidence type="ECO:0000259" key="10">
    <source>
        <dbReference type="PROSITE" id="PS50887"/>
    </source>
</evidence>
<evidence type="ECO:0000256" key="8">
    <source>
        <dbReference type="SAM" id="Phobius"/>
    </source>
</evidence>
<dbReference type="InterPro" id="IPR000160">
    <property type="entry name" value="GGDEF_dom"/>
</dbReference>
<dbReference type="FunFam" id="3.30.70.270:FF:000001">
    <property type="entry name" value="Diguanylate cyclase domain protein"/>
    <property type="match status" value="1"/>
</dbReference>
<evidence type="ECO:0000313" key="11">
    <source>
        <dbReference type="EMBL" id="VVO02965.1"/>
    </source>
</evidence>
<gene>
    <name evidence="11" type="ORF">PS723_02791</name>
</gene>
<dbReference type="GO" id="GO:0003824">
    <property type="term" value="F:catalytic activity"/>
    <property type="evidence" value="ECO:0007669"/>
    <property type="project" value="UniProtKB-ARBA"/>
</dbReference>
<sequence length="563" mass="60807">MNFKSIKIRIVALGVTLLMIGMLVRNFVALPLFQEHVHELVASQQMSIATYVARDIDQSISSRLTLIDRFAGELPPALAGQPQQLQAWIEGRQQANPLFNGGLLAVRPDGNGLLAEYSVAPGQWPLDFAATDWFRAALRADTPVIGRPSREHMNGDPTIVFAAPVRDGAGGVVAVLAGVARLNTPGFLDRMQLTRLGETGDFLLIAPEDHLFVASSDLAMSLQPTPPPGGNLLLDRAMSGYRGSGVAVNAQGVEELASIVTVPSSNWFLVARISAEEAYRPIEAVRGFMFKASAAFLIALVAILLIALPRILRPLTDAAHAIRDMADGRSKLVALPIVNVDEVGELVKGFNYLVERLHKEEAAREASEARLKFLAHHDSLTGLYNRAMLEDRLEHALARVERDGSKIALLFCDLDGFKAINDQYGHPAGDAVLRQVAHRLSDGRRQVDTVARLGGDEFVILLTGLTDVRTAANVVAQQCLTAVSEPFEFAGRKLALGMSIGIAAHAGRAVTASYLIAQADIAMYQAKHTGKGNIFFMEEVGVVDYGHQAASHVAMQPAQFNPE</sequence>
<dbReference type="RefSeq" id="WP_150804233.1">
    <property type="nucleotide sequence ID" value="NZ_CABVHY010000012.1"/>
</dbReference>
<dbReference type="SUPFAM" id="SSF55073">
    <property type="entry name" value="Nucleotide cyclase"/>
    <property type="match status" value="1"/>
</dbReference>
<dbReference type="SMART" id="SM00304">
    <property type="entry name" value="HAMP"/>
    <property type="match status" value="1"/>
</dbReference>
<dbReference type="AlphaFoldDB" id="A0A5E7CTB9"/>
<comment type="cofactor">
    <cofactor evidence="1">
        <name>Mg(2+)</name>
        <dbReference type="ChEBI" id="CHEBI:18420"/>
    </cofactor>
</comment>
<keyword evidence="6 8" id="KW-1133">Transmembrane helix</keyword>
<comment type="subcellular location">
    <subcellularLocation>
        <location evidence="2">Cell inner membrane</location>
    </subcellularLocation>
    <subcellularLocation>
        <location evidence="3">Cell membrane</location>
        <topology evidence="3">Multi-pass membrane protein</topology>
    </subcellularLocation>
</comment>
<dbReference type="PROSITE" id="PS50887">
    <property type="entry name" value="GGDEF"/>
    <property type="match status" value="1"/>
</dbReference>
<dbReference type="CDD" id="cd01949">
    <property type="entry name" value="GGDEF"/>
    <property type="match status" value="1"/>
</dbReference>
<dbReference type="InterPro" id="IPR029787">
    <property type="entry name" value="Nucleotide_cyclase"/>
</dbReference>
<evidence type="ECO:0000256" key="5">
    <source>
        <dbReference type="ARBA" id="ARBA00022692"/>
    </source>
</evidence>
<dbReference type="Pfam" id="PF00672">
    <property type="entry name" value="HAMP"/>
    <property type="match status" value="1"/>
</dbReference>
<dbReference type="InterPro" id="IPR033479">
    <property type="entry name" value="dCache_1"/>
</dbReference>
<reference evidence="11 12" key="1">
    <citation type="submission" date="2019-09" db="EMBL/GenBank/DDBJ databases">
        <authorList>
            <person name="Chandra G."/>
            <person name="Truman W A."/>
        </authorList>
    </citation>
    <scope>NUCLEOTIDE SEQUENCE [LARGE SCALE GENOMIC DNA]</scope>
    <source>
        <strain evidence="11">PS723</strain>
    </source>
</reference>
<evidence type="ECO:0000256" key="2">
    <source>
        <dbReference type="ARBA" id="ARBA00004533"/>
    </source>
</evidence>
<dbReference type="InterPro" id="IPR052163">
    <property type="entry name" value="DGC-Regulatory_Protein"/>
</dbReference>
<dbReference type="Gene3D" id="3.30.70.270">
    <property type="match status" value="1"/>
</dbReference>
<dbReference type="InterPro" id="IPR003660">
    <property type="entry name" value="HAMP_dom"/>
</dbReference>
<evidence type="ECO:0008006" key="13">
    <source>
        <dbReference type="Google" id="ProtNLM"/>
    </source>
</evidence>
<protein>
    <recommendedName>
        <fullName evidence="13">Diguanylate cyclase</fullName>
    </recommendedName>
</protein>
<evidence type="ECO:0000256" key="3">
    <source>
        <dbReference type="ARBA" id="ARBA00004651"/>
    </source>
</evidence>
<dbReference type="PANTHER" id="PTHR46663">
    <property type="entry name" value="DIGUANYLATE CYCLASE DGCT-RELATED"/>
    <property type="match status" value="1"/>
</dbReference>
<dbReference type="OrthoDB" id="9812260at2"/>
<dbReference type="EMBL" id="CABVHY010000012">
    <property type="protein sequence ID" value="VVO02965.1"/>
    <property type="molecule type" value="Genomic_DNA"/>
</dbReference>
<dbReference type="PANTHER" id="PTHR46663:SF2">
    <property type="entry name" value="GGDEF DOMAIN-CONTAINING PROTEIN"/>
    <property type="match status" value="1"/>
</dbReference>
<evidence type="ECO:0000256" key="7">
    <source>
        <dbReference type="ARBA" id="ARBA00023136"/>
    </source>
</evidence>
<feature type="domain" description="GGDEF" evidence="10">
    <location>
        <begin position="405"/>
        <end position="539"/>
    </location>
</feature>
<organism evidence="11 12">
    <name type="scientific">Pseudomonas fluorescens</name>
    <dbReference type="NCBI Taxonomy" id="294"/>
    <lineage>
        <taxon>Bacteria</taxon>
        <taxon>Pseudomonadati</taxon>
        <taxon>Pseudomonadota</taxon>
        <taxon>Gammaproteobacteria</taxon>
        <taxon>Pseudomonadales</taxon>
        <taxon>Pseudomonadaceae</taxon>
        <taxon>Pseudomonas</taxon>
    </lineage>
</organism>
<dbReference type="CDD" id="cd06225">
    <property type="entry name" value="HAMP"/>
    <property type="match status" value="1"/>
</dbReference>
<dbReference type="CDD" id="cd12914">
    <property type="entry name" value="PDC1_DGC_like"/>
    <property type="match status" value="1"/>
</dbReference>
<name>A0A5E7CTB9_PSEFL</name>
<dbReference type="Proteomes" id="UP000379480">
    <property type="component" value="Unassembled WGS sequence"/>
</dbReference>
<evidence type="ECO:0000256" key="6">
    <source>
        <dbReference type="ARBA" id="ARBA00022989"/>
    </source>
</evidence>
<evidence type="ECO:0000256" key="1">
    <source>
        <dbReference type="ARBA" id="ARBA00001946"/>
    </source>
</evidence>
<accession>A0A5E7CTB9</accession>
<dbReference type="CDD" id="cd18774">
    <property type="entry name" value="PDC2_HK_sensor"/>
    <property type="match status" value="1"/>
</dbReference>
<feature type="transmembrane region" description="Helical" evidence="8">
    <location>
        <begin position="288"/>
        <end position="308"/>
    </location>
</feature>
<proteinExistence type="predicted"/>
<dbReference type="SUPFAM" id="SSF158472">
    <property type="entry name" value="HAMP domain-like"/>
    <property type="match status" value="1"/>
</dbReference>
<keyword evidence="5 8" id="KW-0812">Transmembrane</keyword>
<dbReference type="PROSITE" id="PS50885">
    <property type="entry name" value="HAMP"/>
    <property type="match status" value="1"/>
</dbReference>
<feature type="domain" description="HAMP" evidence="9">
    <location>
        <begin position="310"/>
        <end position="362"/>
    </location>
</feature>
<keyword evidence="4" id="KW-1003">Cell membrane</keyword>
<dbReference type="Pfam" id="PF02743">
    <property type="entry name" value="dCache_1"/>
    <property type="match status" value="1"/>
</dbReference>
<dbReference type="NCBIfam" id="TIGR00254">
    <property type="entry name" value="GGDEF"/>
    <property type="match status" value="1"/>
</dbReference>
<dbReference type="InterPro" id="IPR043128">
    <property type="entry name" value="Rev_trsase/Diguanyl_cyclase"/>
</dbReference>
<evidence type="ECO:0000256" key="4">
    <source>
        <dbReference type="ARBA" id="ARBA00022475"/>
    </source>
</evidence>
<dbReference type="Pfam" id="PF00990">
    <property type="entry name" value="GGDEF"/>
    <property type="match status" value="1"/>
</dbReference>
<dbReference type="GO" id="GO:0005886">
    <property type="term" value="C:plasma membrane"/>
    <property type="evidence" value="ECO:0007669"/>
    <property type="project" value="UniProtKB-SubCell"/>
</dbReference>
<keyword evidence="7 8" id="KW-0472">Membrane</keyword>
<evidence type="ECO:0000259" key="9">
    <source>
        <dbReference type="PROSITE" id="PS50885"/>
    </source>
</evidence>
<evidence type="ECO:0000313" key="12">
    <source>
        <dbReference type="Proteomes" id="UP000379480"/>
    </source>
</evidence>
<dbReference type="SMART" id="SM00267">
    <property type="entry name" value="GGDEF"/>
    <property type="match status" value="1"/>
</dbReference>
<dbReference type="Gene3D" id="3.30.450.20">
    <property type="entry name" value="PAS domain"/>
    <property type="match status" value="1"/>
</dbReference>